<reference evidence="2 3" key="1">
    <citation type="journal article" date="2013" name="Chin. Sci. Bull.">
        <title>Genome survey uncovers the secrets of sex and lifestyle in caterpillar fungus.</title>
        <authorList>
            <person name="Hu X."/>
            <person name="Zhang Y."/>
            <person name="Xiao G."/>
            <person name="Zheng P."/>
            <person name="Xia Y."/>
            <person name="Zhang X."/>
            <person name="St Leger R.J."/>
            <person name="Liu X."/>
            <person name="Wang C."/>
        </authorList>
    </citation>
    <scope>NUCLEOTIDE SEQUENCE [LARGE SCALE GENOMIC DNA]</scope>
    <source>
        <strain evidence="3">Co18 / CGMCC 3.14243</strain>
        <tissue evidence="2">Fruit-body</tissue>
    </source>
</reference>
<protein>
    <submittedName>
        <fullName evidence="2">Uncharacterized protein</fullName>
    </submittedName>
</protein>
<dbReference type="HOGENOM" id="CLU_062847_0_0_1"/>
<evidence type="ECO:0000256" key="1">
    <source>
        <dbReference type="SAM" id="Phobius"/>
    </source>
</evidence>
<keyword evidence="1" id="KW-0812">Transmembrane</keyword>
<keyword evidence="1" id="KW-0472">Membrane</keyword>
<organism evidence="2 3">
    <name type="scientific">Ophiocordyceps sinensis (strain Co18 / CGMCC 3.14243)</name>
    <name type="common">Yarsagumba caterpillar fungus</name>
    <name type="synonym">Hirsutella sinensis</name>
    <dbReference type="NCBI Taxonomy" id="911162"/>
    <lineage>
        <taxon>Eukaryota</taxon>
        <taxon>Fungi</taxon>
        <taxon>Dikarya</taxon>
        <taxon>Ascomycota</taxon>
        <taxon>Pezizomycotina</taxon>
        <taxon>Sordariomycetes</taxon>
        <taxon>Hypocreomycetidae</taxon>
        <taxon>Hypocreales</taxon>
        <taxon>Ophiocordycipitaceae</taxon>
        <taxon>Ophiocordyceps</taxon>
    </lineage>
</organism>
<dbReference type="AlphaFoldDB" id="T5APB3"/>
<accession>T5APB3</accession>
<keyword evidence="1" id="KW-1133">Transmembrane helix</keyword>
<dbReference type="eggNOG" id="ENOG502SI63">
    <property type="taxonomic scope" value="Eukaryota"/>
</dbReference>
<evidence type="ECO:0000313" key="3">
    <source>
        <dbReference type="Proteomes" id="UP000019374"/>
    </source>
</evidence>
<dbReference type="EMBL" id="KE652200">
    <property type="protein sequence ID" value="EQL03638.1"/>
    <property type="molecule type" value="Genomic_DNA"/>
</dbReference>
<evidence type="ECO:0000313" key="2">
    <source>
        <dbReference type="EMBL" id="EQL03638.1"/>
    </source>
</evidence>
<dbReference type="OrthoDB" id="5428890at2759"/>
<name>T5APB3_OPHSC</name>
<dbReference type="Proteomes" id="UP000019374">
    <property type="component" value="Unassembled WGS sequence"/>
</dbReference>
<sequence length="389" mass="44428">MLDSPFQLQSITDSELQRLAQALWNWDICEPCQSGAPCVLPSCSWRRSARLWRFFDFYKAITASYVPELLPGSKPALRDHADVLDIILLLRANPDTQRHALTHDYFRRRVIKPPPADQHRAFNLVVQVMTMVKCSAENQPSGLLELGTQPLPWHAHASLTEFMSRAFPESERVHVCALDNQISHMKSALRARRLRKVAGLRFRGTDDLRNHLRLDTSKGIVEIFHYTSVLKEQLLASRPSPDSHSLQGAVSEENIPRRVALEALDSVQKILFPFHSDSEEILRHLVSRQSFDPDCLRYDLAGYRMQGEEDISYCYFGGRLIDLFKEQEDPKPHSILEKWFHRKSGARFMMMATLVGVFMAIILGVLGLAVGIFQAWLAYQAWKHPVAAT</sequence>
<proteinExistence type="predicted"/>
<feature type="transmembrane region" description="Helical" evidence="1">
    <location>
        <begin position="348"/>
        <end position="376"/>
    </location>
</feature>
<gene>
    <name evidence="2" type="ORF">OCS_00642</name>
</gene>